<evidence type="ECO:0000313" key="3">
    <source>
        <dbReference type="Proteomes" id="UP001153069"/>
    </source>
</evidence>
<accession>A0A9N8HBV7</accession>
<dbReference type="Proteomes" id="UP001153069">
    <property type="component" value="Unassembled WGS sequence"/>
</dbReference>
<name>A0A9N8HBV7_9STRA</name>
<organism evidence="2 3">
    <name type="scientific">Seminavis robusta</name>
    <dbReference type="NCBI Taxonomy" id="568900"/>
    <lineage>
        <taxon>Eukaryota</taxon>
        <taxon>Sar</taxon>
        <taxon>Stramenopiles</taxon>
        <taxon>Ochrophyta</taxon>
        <taxon>Bacillariophyta</taxon>
        <taxon>Bacillariophyceae</taxon>
        <taxon>Bacillariophycidae</taxon>
        <taxon>Naviculales</taxon>
        <taxon>Naviculaceae</taxon>
        <taxon>Seminavis</taxon>
    </lineage>
</organism>
<reference evidence="2" key="1">
    <citation type="submission" date="2020-06" db="EMBL/GenBank/DDBJ databases">
        <authorList>
            <consortium name="Plant Systems Biology data submission"/>
        </authorList>
    </citation>
    <scope>NUCLEOTIDE SEQUENCE</scope>
    <source>
        <strain evidence="2">D6</strain>
    </source>
</reference>
<feature type="compositionally biased region" description="Acidic residues" evidence="1">
    <location>
        <begin position="39"/>
        <end position="98"/>
    </location>
</feature>
<gene>
    <name evidence="2" type="ORF">SEMRO_197_G083870.1</name>
</gene>
<evidence type="ECO:0000256" key="1">
    <source>
        <dbReference type="SAM" id="MobiDB-lite"/>
    </source>
</evidence>
<feature type="region of interest" description="Disordered" evidence="1">
    <location>
        <begin position="1"/>
        <end position="116"/>
    </location>
</feature>
<protein>
    <submittedName>
        <fullName evidence="2">Uncharacterized protein</fullName>
    </submittedName>
</protein>
<sequence>MSSASSAQEMAEEVTEDRGNPLADNDFTLPPVDTSSSSSEDEDEDEEEAEVTFQAEEEEAEVTFQAEEEEAEVTFQAEEEEAAVTVQAEEEEELEEEDGHLNQCGCGKSSCLSVQH</sequence>
<proteinExistence type="predicted"/>
<keyword evidence="3" id="KW-1185">Reference proteome</keyword>
<dbReference type="EMBL" id="CAICTM010000196">
    <property type="protein sequence ID" value="CAB9504448.1"/>
    <property type="molecule type" value="Genomic_DNA"/>
</dbReference>
<dbReference type="AlphaFoldDB" id="A0A9N8HBV7"/>
<comment type="caution">
    <text evidence="2">The sequence shown here is derived from an EMBL/GenBank/DDBJ whole genome shotgun (WGS) entry which is preliminary data.</text>
</comment>
<evidence type="ECO:0000313" key="2">
    <source>
        <dbReference type="EMBL" id="CAB9504448.1"/>
    </source>
</evidence>